<dbReference type="PROSITE" id="PS00042">
    <property type="entry name" value="HTH_CRP_1"/>
    <property type="match status" value="1"/>
</dbReference>
<keyword evidence="3" id="KW-0804">Transcription</keyword>
<dbReference type="Gene3D" id="1.10.10.10">
    <property type="entry name" value="Winged helix-like DNA-binding domain superfamily/Winged helix DNA-binding domain"/>
    <property type="match status" value="1"/>
</dbReference>
<protein>
    <submittedName>
        <fullName evidence="6">Helix-turn-helix domain-containing protein</fullName>
    </submittedName>
</protein>
<dbReference type="SUPFAM" id="SSF46785">
    <property type="entry name" value="Winged helix' DNA-binding domain"/>
    <property type="match status" value="1"/>
</dbReference>
<dbReference type="PRINTS" id="PR00034">
    <property type="entry name" value="HTHCRP"/>
</dbReference>
<evidence type="ECO:0000259" key="4">
    <source>
        <dbReference type="PROSITE" id="PS50042"/>
    </source>
</evidence>
<organism evidence="6 7">
    <name type="scientific">Brevundimonas staleyi</name>
    <dbReference type="NCBI Taxonomy" id="74326"/>
    <lineage>
        <taxon>Bacteria</taxon>
        <taxon>Pseudomonadati</taxon>
        <taxon>Pseudomonadota</taxon>
        <taxon>Alphaproteobacteria</taxon>
        <taxon>Caulobacterales</taxon>
        <taxon>Caulobacteraceae</taxon>
        <taxon>Brevundimonas</taxon>
    </lineage>
</organism>
<dbReference type="InterPro" id="IPR036390">
    <property type="entry name" value="WH_DNA-bd_sf"/>
</dbReference>
<evidence type="ECO:0000256" key="1">
    <source>
        <dbReference type="ARBA" id="ARBA00023015"/>
    </source>
</evidence>
<reference evidence="7" key="1">
    <citation type="journal article" date="2019" name="Int. J. Syst. Evol. Microbiol.">
        <title>The Global Catalogue of Microorganisms (GCM) 10K type strain sequencing project: providing services to taxonomists for standard genome sequencing and annotation.</title>
        <authorList>
            <consortium name="The Broad Institute Genomics Platform"/>
            <consortium name="The Broad Institute Genome Sequencing Center for Infectious Disease"/>
            <person name="Wu L."/>
            <person name="Ma J."/>
        </authorList>
    </citation>
    <scope>NUCLEOTIDE SEQUENCE [LARGE SCALE GENOMIC DNA]</scope>
    <source>
        <strain evidence="7">JCM 12125</strain>
    </source>
</reference>
<proteinExistence type="predicted"/>
<keyword evidence="7" id="KW-1185">Reference proteome</keyword>
<dbReference type="InterPro" id="IPR000595">
    <property type="entry name" value="cNMP-bd_dom"/>
</dbReference>
<gene>
    <name evidence="6" type="ORF">ACFPIE_16795</name>
</gene>
<dbReference type="CDD" id="cd00092">
    <property type="entry name" value="HTH_CRP"/>
    <property type="match status" value="1"/>
</dbReference>
<feature type="domain" description="Cyclic nucleotide-binding" evidence="4">
    <location>
        <begin position="30"/>
        <end position="99"/>
    </location>
</feature>
<keyword evidence="2" id="KW-0238">DNA-binding</keyword>
<comment type="caution">
    <text evidence="6">The sequence shown here is derived from an EMBL/GenBank/DDBJ whole genome shotgun (WGS) entry which is preliminary data.</text>
</comment>
<dbReference type="PROSITE" id="PS50042">
    <property type="entry name" value="CNMP_BINDING_3"/>
    <property type="match status" value="1"/>
</dbReference>
<evidence type="ECO:0000313" key="7">
    <source>
        <dbReference type="Proteomes" id="UP001596152"/>
    </source>
</evidence>
<dbReference type="SUPFAM" id="SSF51206">
    <property type="entry name" value="cAMP-binding domain-like"/>
    <property type="match status" value="1"/>
</dbReference>
<dbReference type="Proteomes" id="UP001596152">
    <property type="component" value="Unassembled WGS sequence"/>
</dbReference>
<dbReference type="Gene3D" id="2.60.120.10">
    <property type="entry name" value="Jelly Rolls"/>
    <property type="match status" value="1"/>
</dbReference>
<dbReference type="Pfam" id="PF00027">
    <property type="entry name" value="cNMP_binding"/>
    <property type="match status" value="1"/>
</dbReference>
<dbReference type="EMBL" id="JBHSLF010000051">
    <property type="protein sequence ID" value="MFC5345576.1"/>
    <property type="molecule type" value="Genomic_DNA"/>
</dbReference>
<dbReference type="InterPro" id="IPR050397">
    <property type="entry name" value="Env_Response_Regulators"/>
</dbReference>
<dbReference type="InterPro" id="IPR018490">
    <property type="entry name" value="cNMP-bd_dom_sf"/>
</dbReference>
<evidence type="ECO:0000313" key="6">
    <source>
        <dbReference type="EMBL" id="MFC5345576.1"/>
    </source>
</evidence>
<accession>A0ABW0FW72</accession>
<dbReference type="Pfam" id="PF13545">
    <property type="entry name" value="HTH_Crp_2"/>
    <property type="match status" value="1"/>
</dbReference>
<evidence type="ECO:0000256" key="2">
    <source>
        <dbReference type="ARBA" id="ARBA00023125"/>
    </source>
</evidence>
<dbReference type="CDD" id="cd00038">
    <property type="entry name" value="CAP_ED"/>
    <property type="match status" value="1"/>
</dbReference>
<name>A0ABW0FW72_9CAUL</name>
<sequence length="252" mass="27437">MIELRSLPELCIQRRRESACSTCGAREFSVCGSLAPGDLAELDAIAEHIGLQAGDPLVHEGDAATSLFNVTSGSMRIYKLLPDGRRQITGFLFTGDFIGLASGDTHAFSVEAIEDTSLCRFRKSEYRALARERPALESALLNRAAHELSAAQNQMLLLGRKTARERVATFLVDLPDRDPARPSVGGVVHLPMTRSEIADYLGLTIETVSRELTKLKTAGIVTLLSLHSLRVEQPERLRAIAEGVQERSALSA</sequence>
<dbReference type="InterPro" id="IPR018335">
    <property type="entry name" value="Tscrpt_reg_HTH_Crp-type_CS"/>
</dbReference>
<dbReference type="SMART" id="SM00100">
    <property type="entry name" value="cNMP"/>
    <property type="match status" value="1"/>
</dbReference>
<dbReference type="InterPro" id="IPR014710">
    <property type="entry name" value="RmlC-like_jellyroll"/>
</dbReference>
<dbReference type="InterPro" id="IPR012318">
    <property type="entry name" value="HTH_CRP"/>
</dbReference>
<keyword evidence="1" id="KW-0805">Transcription regulation</keyword>
<evidence type="ECO:0000256" key="3">
    <source>
        <dbReference type="ARBA" id="ARBA00023163"/>
    </source>
</evidence>
<dbReference type="PANTHER" id="PTHR24567:SF75">
    <property type="entry name" value="FUMARATE AND NITRATE REDUCTION REGULATORY PROTEIN"/>
    <property type="match status" value="1"/>
</dbReference>
<dbReference type="PROSITE" id="PS51063">
    <property type="entry name" value="HTH_CRP_2"/>
    <property type="match status" value="1"/>
</dbReference>
<dbReference type="InterPro" id="IPR036388">
    <property type="entry name" value="WH-like_DNA-bd_sf"/>
</dbReference>
<dbReference type="PANTHER" id="PTHR24567">
    <property type="entry name" value="CRP FAMILY TRANSCRIPTIONAL REGULATORY PROTEIN"/>
    <property type="match status" value="1"/>
</dbReference>
<feature type="domain" description="HTH crp-type" evidence="5">
    <location>
        <begin position="161"/>
        <end position="235"/>
    </location>
</feature>
<dbReference type="SMART" id="SM00419">
    <property type="entry name" value="HTH_CRP"/>
    <property type="match status" value="1"/>
</dbReference>
<dbReference type="RefSeq" id="WP_374036659.1">
    <property type="nucleotide sequence ID" value="NZ_CP169082.1"/>
</dbReference>
<evidence type="ECO:0000259" key="5">
    <source>
        <dbReference type="PROSITE" id="PS51063"/>
    </source>
</evidence>